<evidence type="ECO:0008006" key="4">
    <source>
        <dbReference type="Google" id="ProtNLM"/>
    </source>
</evidence>
<reference evidence="3" key="1">
    <citation type="journal article" date="2015" name="Nature">
        <title>Complex archaea that bridge the gap between prokaryotes and eukaryotes.</title>
        <authorList>
            <person name="Spang A."/>
            <person name="Saw J.H."/>
            <person name="Jorgensen S.L."/>
            <person name="Zaremba-Niedzwiedzka K."/>
            <person name="Martijn J."/>
            <person name="Lind A.E."/>
            <person name="van Eijk R."/>
            <person name="Schleper C."/>
            <person name="Guy L."/>
            <person name="Ettema T.J."/>
        </authorList>
    </citation>
    <scope>NUCLEOTIDE SEQUENCE</scope>
</reference>
<protein>
    <recommendedName>
        <fullName evidence="4">DZANK-type domain-containing protein</fullName>
    </recommendedName>
</protein>
<keyword evidence="2" id="KW-1133">Transmembrane helix</keyword>
<sequence>MKNCPFCAEDIQDEAVKCRYCGEFLEEDTQTEPVQKREKKKRTKRDSAKHDKPEEPETCWYCKSSPAEKGREATAKLYGNVGLANMETTSTGYRYDQTYNALEIPVPRCGRCSNVHLVRSCFVGLFAVIPALGITGWIIYDGPLMSGDWGDWVGCIVVALIAGALAFGLGYIVGKILGSLFTPWGVLRESGLKEYSPVSEMLSMGWKIGSAPQPSDSFNQS</sequence>
<evidence type="ECO:0000313" key="3">
    <source>
        <dbReference type="EMBL" id="KKM00712.1"/>
    </source>
</evidence>
<keyword evidence="2" id="KW-0812">Transmembrane</keyword>
<organism evidence="3">
    <name type="scientific">marine sediment metagenome</name>
    <dbReference type="NCBI Taxonomy" id="412755"/>
    <lineage>
        <taxon>unclassified sequences</taxon>
        <taxon>metagenomes</taxon>
        <taxon>ecological metagenomes</taxon>
    </lineage>
</organism>
<feature type="transmembrane region" description="Helical" evidence="2">
    <location>
        <begin position="152"/>
        <end position="173"/>
    </location>
</feature>
<comment type="caution">
    <text evidence="3">The sequence shown here is derived from an EMBL/GenBank/DDBJ whole genome shotgun (WGS) entry which is preliminary data.</text>
</comment>
<feature type="compositionally biased region" description="Basic and acidic residues" evidence="1">
    <location>
        <begin position="45"/>
        <end position="55"/>
    </location>
</feature>
<keyword evidence="2" id="KW-0472">Membrane</keyword>
<name>A0A0F9HC68_9ZZZZ</name>
<gene>
    <name evidence="3" type="ORF">LCGC14_1801690</name>
</gene>
<dbReference type="AlphaFoldDB" id="A0A0F9HC68"/>
<feature type="region of interest" description="Disordered" evidence="1">
    <location>
        <begin position="28"/>
        <end position="57"/>
    </location>
</feature>
<dbReference type="EMBL" id="LAZR01017368">
    <property type="protein sequence ID" value="KKM00712.1"/>
    <property type="molecule type" value="Genomic_DNA"/>
</dbReference>
<accession>A0A0F9HC68</accession>
<evidence type="ECO:0000256" key="1">
    <source>
        <dbReference type="SAM" id="MobiDB-lite"/>
    </source>
</evidence>
<proteinExistence type="predicted"/>
<feature type="transmembrane region" description="Helical" evidence="2">
    <location>
        <begin position="117"/>
        <end position="140"/>
    </location>
</feature>
<evidence type="ECO:0000256" key="2">
    <source>
        <dbReference type="SAM" id="Phobius"/>
    </source>
</evidence>